<evidence type="ECO:0000313" key="2">
    <source>
        <dbReference type="EnsemblMetazoa" id="ASIC016226-PA"/>
    </source>
</evidence>
<protein>
    <submittedName>
        <fullName evidence="1 2">Uncharacterized protein</fullName>
    </submittedName>
</protein>
<dbReference type="AlphaFoldDB" id="A0A084WD67"/>
<dbReference type="VEuPathDB" id="VectorBase:ASIC016226"/>
<dbReference type="EnsemblMetazoa" id="ASIC016226-RA">
    <property type="protein sequence ID" value="ASIC016226-PA"/>
    <property type="gene ID" value="ASIC016226"/>
</dbReference>
<keyword evidence="3" id="KW-1185">Reference proteome</keyword>
<dbReference type="VEuPathDB" id="VectorBase:ASIS017279"/>
<sequence length="214" mass="23632">MILSASTTVTGYAVSREAIVELLPNDLIDEVSVRPDPEPKFEPNRTISTPQEVIRNQIMKIAQSMHYALEDTRRNLRLRNNGKRDLGNGNYLPYLLPLMACFVKVVNDGMLPESVWKGLIPLEGGSSSNLLGSKNHPLCSLVQGRKKDPVSKALGAVPADGVVTDLTGTSSHSALPTGLELSESLARQRDWQLELSLELPWPELLRWSETKHQA</sequence>
<gene>
    <name evidence="1" type="ORF">ZHAS_00016226</name>
</gene>
<dbReference type="EMBL" id="KE525338">
    <property type="protein sequence ID" value="KFB48161.1"/>
    <property type="molecule type" value="Genomic_DNA"/>
</dbReference>
<reference evidence="2" key="2">
    <citation type="submission" date="2020-05" db="UniProtKB">
        <authorList>
            <consortium name="EnsemblMetazoa"/>
        </authorList>
    </citation>
    <scope>IDENTIFICATION</scope>
</reference>
<proteinExistence type="predicted"/>
<evidence type="ECO:0000313" key="3">
    <source>
        <dbReference type="Proteomes" id="UP000030765"/>
    </source>
</evidence>
<dbReference type="OrthoDB" id="10493805at2759"/>
<accession>A0A084WD67</accession>
<evidence type="ECO:0000313" key="1">
    <source>
        <dbReference type="EMBL" id="KFB48161.1"/>
    </source>
</evidence>
<organism evidence="1">
    <name type="scientific">Anopheles sinensis</name>
    <name type="common">Mosquito</name>
    <dbReference type="NCBI Taxonomy" id="74873"/>
    <lineage>
        <taxon>Eukaryota</taxon>
        <taxon>Metazoa</taxon>
        <taxon>Ecdysozoa</taxon>
        <taxon>Arthropoda</taxon>
        <taxon>Hexapoda</taxon>
        <taxon>Insecta</taxon>
        <taxon>Pterygota</taxon>
        <taxon>Neoptera</taxon>
        <taxon>Endopterygota</taxon>
        <taxon>Diptera</taxon>
        <taxon>Nematocera</taxon>
        <taxon>Culicoidea</taxon>
        <taxon>Culicidae</taxon>
        <taxon>Anophelinae</taxon>
        <taxon>Anopheles</taxon>
    </lineage>
</organism>
<dbReference type="Proteomes" id="UP000030765">
    <property type="component" value="Unassembled WGS sequence"/>
</dbReference>
<reference evidence="1 3" key="1">
    <citation type="journal article" date="2014" name="BMC Genomics">
        <title>Genome sequence of Anopheles sinensis provides insight into genetics basis of mosquito competence for malaria parasites.</title>
        <authorList>
            <person name="Zhou D."/>
            <person name="Zhang D."/>
            <person name="Ding G."/>
            <person name="Shi L."/>
            <person name="Hou Q."/>
            <person name="Ye Y."/>
            <person name="Xu Y."/>
            <person name="Zhou H."/>
            <person name="Xiong C."/>
            <person name="Li S."/>
            <person name="Yu J."/>
            <person name="Hong S."/>
            <person name="Yu X."/>
            <person name="Zou P."/>
            <person name="Chen C."/>
            <person name="Chang X."/>
            <person name="Wang W."/>
            <person name="Lv Y."/>
            <person name="Sun Y."/>
            <person name="Ma L."/>
            <person name="Shen B."/>
            <person name="Zhu C."/>
        </authorList>
    </citation>
    <scope>NUCLEOTIDE SEQUENCE [LARGE SCALE GENOMIC DNA]</scope>
</reference>
<name>A0A084WD67_ANOSI</name>
<dbReference type="EMBL" id="ATLV01022948">
    <property type="status" value="NOT_ANNOTATED_CDS"/>
    <property type="molecule type" value="Genomic_DNA"/>
</dbReference>